<proteinExistence type="predicted"/>
<dbReference type="EMBL" id="JAHHIF010000081">
    <property type="protein sequence ID" value="MBW4549076.1"/>
    <property type="molecule type" value="Genomic_DNA"/>
</dbReference>
<accession>A0A951UER7</accession>
<evidence type="ECO:0000313" key="1">
    <source>
        <dbReference type="EMBL" id="MBW4549076.1"/>
    </source>
</evidence>
<comment type="caution">
    <text evidence="1">The sequence shown here is derived from an EMBL/GenBank/DDBJ whole genome shotgun (WGS) entry which is preliminary data.</text>
</comment>
<evidence type="ECO:0000313" key="2">
    <source>
        <dbReference type="Proteomes" id="UP000753908"/>
    </source>
</evidence>
<dbReference type="AlphaFoldDB" id="A0A951UER7"/>
<reference evidence="1" key="2">
    <citation type="journal article" date="2022" name="Microbiol. Resour. Announc.">
        <title>Metagenome Sequencing to Explore Phylogenomics of Terrestrial Cyanobacteria.</title>
        <authorList>
            <person name="Ward R.D."/>
            <person name="Stajich J.E."/>
            <person name="Johansen J.R."/>
            <person name="Huntemann M."/>
            <person name="Clum A."/>
            <person name="Foster B."/>
            <person name="Foster B."/>
            <person name="Roux S."/>
            <person name="Palaniappan K."/>
            <person name="Varghese N."/>
            <person name="Mukherjee S."/>
            <person name="Reddy T.B.K."/>
            <person name="Daum C."/>
            <person name="Copeland A."/>
            <person name="Chen I.A."/>
            <person name="Ivanova N.N."/>
            <person name="Kyrpides N.C."/>
            <person name="Shapiro N."/>
            <person name="Eloe-Fadrosh E.A."/>
            <person name="Pietrasiak N."/>
        </authorList>
    </citation>
    <scope>NUCLEOTIDE SEQUENCE</scope>
    <source>
        <strain evidence="1">CPER-KK1</strain>
    </source>
</reference>
<organism evidence="1 2">
    <name type="scientific">Symplocastrum torsivum CPER-KK1</name>
    <dbReference type="NCBI Taxonomy" id="450513"/>
    <lineage>
        <taxon>Bacteria</taxon>
        <taxon>Bacillati</taxon>
        <taxon>Cyanobacteriota</taxon>
        <taxon>Cyanophyceae</taxon>
        <taxon>Oscillatoriophycideae</taxon>
        <taxon>Oscillatoriales</taxon>
        <taxon>Microcoleaceae</taxon>
        <taxon>Symplocastrum</taxon>
    </lineage>
</organism>
<dbReference type="Proteomes" id="UP000753908">
    <property type="component" value="Unassembled WGS sequence"/>
</dbReference>
<protein>
    <submittedName>
        <fullName evidence="1">Uncharacterized protein</fullName>
    </submittedName>
</protein>
<gene>
    <name evidence="1" type="ORF">KME25_32430</name>
</gene>
<sequence length="196" mass="21832">MSIARPAHASTPSGITERKAIYQQALDDFAMTDLLAQLQKISSADFDSQPITQPESELIAALLVQQLAKNLDSQLVTAYFKAIRRGNQEVVPEPIGLEYPKSTGLPADFPTSAPAPRFTYGDRQRLCPISVNGETETETDTGRCIGSYYAYAPHHCEWMWKYVIWLDKESVSASWCIATTAWEDELEPVIQEDSLS</sequence>
<reference evidence="1" key="1">
    <citation type="submission" date="2021-05" db="EMBL/GenBank/DDBJ databases">
        <authorList>
            <person name="Pietrasiak N."/>
            <person name="Ward R."/>
            <person name="Stajich J.E."/>
            <person name="Kurbessoian T."/>
        </authorList>
    </citation>
    <scope>NUCLEOTIDE SEQUENCE</scope>
    <source>
        <strain evidence="1">CPER-KK1</strain>
    </source>
</reference>
<name>A0A951UER7_9CYAN</name>